<keyword evidence="2" id="KW-0521">NADP</keyword>
<proteinExistence type="inferred from homology"/>
<dbReference type="STRING" id="2512241.A0A553HR77"/>
<evidence type="ECO:0000259" key="5">
    <source>
        <dbReference type="Pfam" id="PF24852"/>
    </source>
</evidence>
<dbReference type="InterPro" id="IPR002347">
    <property type="entry name" value="SDR_fam"/>
</dbReference>
<dbReference type="PANTHER" id="PTHR43008">
    <property type="entry name" value="BENZIL REDUCTASE"/>
    <property type="match status" value="1"/>
</dbReference>
<dbReference type="GO" id="GO:0050664">
    <property type="term" value="F:oxidoreductase activity, acting on NAD(P)H, oxygen as acceptor"/>
    <property type="evidence" value="ECO:0007669"/>
    <property type="project" value="TreeGrafter"/>
</dbReference>
<dbReference type="Pfam" id="PF24852">
    <property type="entry name" value="DUF7726"/>
    <property type="match status" value="1"/>
</dbReference>
<dbReference type="GO" id="GO:0016616">
    <property type="term" value="F:oxidoreductase activity, acting on the CH-OH group of donors, NAD or NADP as acceptor"/>
    <property type="evidence" value="ECO:0007669"/>
    <property type="project" value="UniProtKB-ARBA"/>
</dbReference>
<dbReference type="InterPro" id="IPR056143">
    <property type="entry name" value="DUF7726"/>
</dbReference>
<protein>
    <recommendedName>
        <fullName evidence="5">DUF7726 domain-containing protein</fullName>
    </recommendedName>
</protein>
<dbReference type="InterPro" id="IPR020904">
    <property type="entry name" value="Sc_DH/Rdtase_CS"/>
</dbReference>
<reference evidence="7" key="1">
    <citation type="submission" date="2019-06" db="EMBL/GenBank/DDBJ databases">
        <title>Draft genome sequence of the griseofulvin-producing fungus Xylaria cubensis strain G536.</title>
        <authorList>
            <person name="Mead M.E."/>
            <person name="Raja H.A."/>
            <person name="Steenwyk J.L."/>
            <person name="Knowles S.L."/>
            <person name="Oberlies N.H."/>
            <person name="Rokas A."/>
        </authorList>
    </citation>
    <scope>NUCLEOTIDE SEQUENCE [LARGE SCALE GENOMIC DNA]</scope>
    <source>
        <strain evidence="7">G536</strain>
    </source>
</reference>
<feature type="domain" description="DUF7726" evidence="5">
    <location>
        <begin position="365"/>
        <end position="437"/>
    </location>
</feature>
<feature type="compositionally biased region" description="Basic residues" evidence="4">
    <location>
        <begin position="266"/>
        <end position="276"/>
    </location>
</feature>
<keyword evidence="3" id="KW-0560">Oxidoreductase</keyword>
<dbReference type="OrthoDB" id="4680706at2759"/>
<gene>
    <name evidence="6" type="ORF">FHL15_008775</name>
</gene>
<evidence type="ECO:0000313" key="7">
    <source>
        <dbReference type="Proteomes" id="UP000319160"/>
    </source>
</evidence>
<dbReference type="Pfam" id="PF13561">
    <property type="entry name" value="adh_short_C2"/>
    <property type="match status" value="1"/>
</dbReference>
<name>A0A553HR77_9PEZI</name>
<feature type="region of interest" description="Disordered" evidence="4">
    <location>
        <begin position="461"/>
        <end position="483"/>
    </location>
</feature>
<dbReference type="InterPro" id="IPR036291">
    <property type="entry name" value="NAD(P)-bd_dom_sf"/>
</dbReference>
<evidence type="ECO:0000256" key="4">
    <source>
        <dbReference type="SAM" id="MobiDB-lite"/>
    </source>
</evidence>
<accession>A0A553HR77</accession>
<dbReference type="FunFam" id="3.40.50.720:FF:000084">
    <property type="entry name" value="Short-chain dehydrogenase reductase"/>
    <property type="match status" value="1"/>
</dbReference>
<comment type="similarity">
    <text evidence="1">Belongs to the short-chain dehydrogenases/reductases (SDR) family.</text>
</comment>
<comment type="caution">
    <text evidence="6">The sequence shown here is derived from an EMBL/GenBank/DDBJ whole genome shotgun (WGS) entry which is preliminary data.</text>
</comment>
<evidence type="ECO:0000256" key="2">
    <source>
        <dbReference type="ARBA" id="ARBA00022857"/>
    </source>
</evidence>
<dbReference type="SUPFAM" id="SSF51735">
    <property type="entry name" value="NAD(P)-binding Rossmann-fold domains"/>
    <property type="match status" value="1"/>
</dbReference>
<dbReference type="PRINTS" id="PR00081">
    <property type="entry name" value="GDHRDH"/>
</dbReference>
<evidence type="ECO:0000256" key="1">
    <source>
        <dbReference type="ARBA" id="ARBA00006484"/>
    </source>
</evidence>
<feature type="region of interest" description="Disordered" evidence="4">
    <location>
        <begin position="257"/>
        <end position="277"/>
    </location>
</feature>
<dbReference type="Proteomes" id="UP000319160">
    <property type="component" value="Unassembled WGS sequence"/>
</dbReference>
<dbReference type="PROSITE" id="PS00061">
    <property type="entry name" value="ADH_SHORT"/>
    <property type="match status" value="1"/>
</dbReference>
<evidence type="ECO:0000313" key="6">
    <source>
        <dbReference type="EMBL" id="TRX90410.1"/>
    </source>
</evidence>
<dbReference type="PANTHER" id="PTHR43008:SF1">
    <property type="entry name" value="NADP-DEPENDENT MANNITOL DEHYDROGENASE-RELATED"/>
    <property type="match status" value="1"/>
</dbReference>
<keyword evidence="7" id="KW-1185">Reference proteome</keyword>
<sequence length="783" mass="88010">MASTNDRQTKIFNRFKLHSSLPDDHVELFRDVIIATEHYNQHIDDDNTSGDDDEDEFDIGVTHYKADGSEFTLADVPLRSLVDAIEEHIQMYIPEHRRTEVYKNAVEGVQSVKQTPKWNRQTDNPRAIPQTLFSETRAPLESRKTNESLFKTFASASKLDRETLARIRGMIVWRDSERSNGTWGAIEWDTFEVTGGRLGPTEIHTFADIPHCYVRDRLMASTIIDISPEKRDQVREVVFSDLTFSQVQQYAAAIEEMERQPEGRRPAKIKKPRRPGKTADHALLVRDIQQSRKITRQEAECILEEEELFDTIDDTINLAPNQSFAALKLKVPKPETAFSFGSKYSVLTPGARVQEDDEVVVPEECEIDRDCDQVRAMIKILVRGGHWKTDQFIRAVEGVSHRKLIEFLKKRGPLQGKQSSVFRQSWNFFKKRELLGFELTAAPPKPKLRREVRELMRLREVGPNRGHKRSIKHHGSEPDNTRQQLTSLFSRLKRRRHQAKNKNSLVVGSLQSDRLLRLDELSRNPSGGAEGSGSGVGFDLEACFKVVVVTGAADGIGYAVSEAMAEANAHVALWNDAAIEKAASLAATHGIRTATYKVDISDSQQVRDAIIKVVADFGTIDVFVANAGMAISRPILEQTLEEYRKQMSVNVDGVVVCAKYAGEVFKRQGWGNLIITSSMSAHIVNVPTDQPVYNGTKAFVTHFGKSLAREWRDFARVNIVSPGFFDTKMGASPFAINEAYRMAVLGRQGHTKEIKGLYLYLASDASTYTTGADIVIDGGYTLT</sequence>
<evidence type="ECO:0000256" key="3">
    <source>
        <dbReference type="ARBA" id="ARBA00023002"/>
    </source>
</evidence>
<organism evidence="6 7">
    <name type="scientific">Xylaria flabelliformis</name>
    <dbReference type="NCBI Taxonomy" id="2512241"/>
    <lineage>
        <taxon>Eukaryota</taxon>
        <taxon>Fungi</taxon>
        <taxon>Dikarya</taxon>
        <taxon>Ascomycota</taxon>
        <taxon>Pezizomycotina</taxon>
        <taxon>Sordariomycetes</taxon>
        <taxon>Xylariomycetidae</taxon>
        <taxon>Xylariales</taxon>
        <taxon>Xylariaceae</taxon>
        <taxon>Xylaria</taxon>
    </lineage>
</organism>
<dbReference type="Gene3D" id="3.40.50.720">
    <property type="entry name" value="NAD(P)-binding Rossmann-like Domain"/>
    <property type="match status" value="1"/>
</dbReference>
<dbReference type="AlphaFoldDB" id="A0A553HR77"/>
<dbReference type="EMBL" id="VFLP01000056">
    <property type="protein sequence ID" value="TRX90410.1"/>
    <property type="molecule type" value="Genomic_DNA"/>
</dbReference>